<gene>
    <name evidence="1" type="ORF">SAMN05444716_101612</name>
</gene>
<evidence type="ECO:0008006" key="3">
    <source>
        <dbReference type="Google" id="ProtNLM"/>
    </source>
</evidence>
<dbReference type="RefSeq" id="WP_093842091.1">
    <property type="nucleotide sequence ID" value="NZ_FPAB01000001.1"/>
</dbReference>
<dbReference type="AlphaFoldDB" id="A0A1I6PMQ5"/>
<protein>
    <recommendedName>
        <fullName evidence="3">Inducer of phenazine A</fullName>
    </recommendedName>
</protein>
<proteinExistence type="predicted"/>
<organism evidence="1 2">
    <name type="scientific">Streptomyces harbinensis</name>
    <dbReference type="NCBI Taxonomy" id="1176198"/>
    <lineage>
        <taxon>Bacteria</taxon>
        <taxon>Bacillati</taxon>
        <taxon>Actinomycetota</taxon>
        <taxon>Actinomycetes</taxon>
        <taxon>Kitasatosporales</taxon>
        <taxon>Streptomycetaceae</taxon>
        <taxon>Streptomyces</taxon>
    </lineage>
</organism>
<evidence type="ECO:0000313" key="2">
    <source>
        <dbReference type="Proteomes" id="UP000198873"/>
    </source>
</evidence>
<dbReference type="Proteomes" id="UP000198873">
    <property type="component" value="Unassembled WGS sequence"/>
</dbReference>
<evidence type="ECO:0000313" key="1">
    <source>
        <dbReference type="EMBL" id="SFS41491.1"/>
    </source>
</evidence>
<dbReference type="Gene3D" id="3.40.50.1110">
    <property type="entry name" value="SGNH hydrolase"/>
    <property type="match status" value="1"/>
</dbReference>
<dbReference type="InterPro" id="IPR036514">
    <property type="entry name" value="SGNH_hydro_sf"/>
</dbReference>
<dbReference type="SUPFAM" id="SSF52266">
    <property type="entry name" value="SGNH hydrolase"/>
    <property type="match status" value="1"/>
</dbReference>
<name>A0A1I6PMQ5_9ACTN</name>
<dbReference type="STRING" id="1176198.SAMN05444716_101612"/>
<keyword evidence="2" id="KW-1185">Reference proteome</keyword>
<reference evidence="2" key="1">
    <citation type="submission" date="2016-10" db="EMBL/GenBank/DDBJ databases">
        <authorList>
            <person name="Varghese N."/>
            <person name="Submissions S."/>
        </authorList>
    </citation>
    <scope>NUCLEOTIDE SEQUENCE [LARGE SCALE GENOMIC DNA]</scope>
    <source>
        <strain evidence="2">CGMCC 4.7047</strain>
    </source>
</reference>
<sequence>MTSPRADLTPHMEHYTFFLEDQPYIGFFQYGDERTPVYHTDRHGFRITHGAAGGRASVAGERPPGPVRLLAGSSAVFGVGATGDPATISSRLWSRYAPYRPWLNFAGQSINSVQELLLFSLFGHLLPDVEEIVVFSGVNNLVLSRLPAEQQGRHGAFFDCGPAPDAAAVPSPRDRVAHATELTARHLATWHVLAKGLGASLSFVLQPLAPWVREEPAPQEKLLFDELDDASNFRRLHNDIADREIGRLYADSLRTRCEEMNISFLDMNQALAEVVAPTDWLFVDRVHLLDPGYDLVARLMTEHLDLT</sequence>
<accession>A0A1I6PMQ5</accession>
<dbReference type="EMBL" id="FPAB01000001">
    <property type="protein sequence ID" value="SFS41491.1"/>
    <property type="molecule type" value="Genomic_DNA"/>
</dbReference>